<name>A0A3S3PQM5_9SPHI</name>
<keyword evidence="1" id="KW-1133">Transmembrane helix</keyword>
<dbReference type="RefSeq" id="WP_113646295.1">
    <property type="nucleotide sequence ID" value="NZ_QMHN01000001.1"/>
</dbReference>
<feature type="transmembrane region" description="Helical" evidence="1">
    <location>
        <begin position="159"/>
        <end position="176"/>
    </location>
</feature>
<feature type="transmembrane region" description="Helical" evidence="1">
    <location>
        <begin position="39"/>
        <end position="64"/>
    </location>
</feature>
<protein>
    <recommendedName>
        <fullName evidence="4">DUF4386 domain-containing protein</fullName>
    </recommendedName>
</protein>
<dbReference type="OrthoDB" id="1163320at2"/>
<dbReference type="AlphaFoldDB" id="A0A3S3PQM5"/>
<dbReference type="Proteomes" id="UP000284120">
    <property type="component" value="Unassembled WGS sequence"/>
</dbReference>
<organism evidence="2 3">
    <name type="scientific">Pedobacter chitinilyticus</name>
    <dbReference type="NCBI Taxonomy" id="2233776"/>
    <lineage>
        <taxon>Bacteria</taxon>
        <taxon>Pseudomonadati</taxon>
        <taxon>Bacteroidota</taxon>
        <taxon>Sphingobacteriia</taxon>
        <taxon>Sphingobacteriales</taxon>
        <taxon>Sphingobacteriaceae</taxon>
        <taxon>Pedobacter</taxon>
    </lineage>
</organism>
<feature type="transmembrane region" description="Helical" evidence="1">
    <location>
        <begin position="182"/>
        <end position="206"/>
    </location>
</feature>
<evidence type="ECO:0000313" key="2">
    <source>
        <dbReference type="EMBL" id="RWU10814.1"/>
    </source>
</evidence>
<accession>A0A3S3PQM5</accession>
<reference evidence="2 3" key="1">
    <citation type="submission" date="2018-06" db="EMBL/GenBank/DDBJ databases">
        <title>Pedobacter endophyticus sp. nov., an endophytic bacterium isolated from a leaf of Triticum aestivum.</title>
        <authorList>
            <person name="Zhang L."/>
        </authorList>
    </citation>
    <scope>NUCLEOTIDE SEQUENCE [LARGE SCALE GENOMIC DNA]</scope>
    <source>
        <strain evidence="2 3">CM134L-2</strain>
    </source>
</reference>
<feature type="transmembrane region" description="Helical" evidence="1">
    <location>
        <begin position="76"/>
        <end position="95"/>
    </location>
</feature>
<evidence type="ECO:0000313" key="3">
    <source>
        <dbReference type="Proteomes" id="UP000284120"/>
    </source>
</evidence>
<sequence>MATFSNKLTGISLLLGAAMSVLTVVLHPLGGDMAHLVKIKFVLIFSHTIAIACAPLIGFGLWGLSKLLTDRNRTSILALFIALWGLGAASLAGTLNGLVLPQFATAYVGSDVDATLLDAILDYARYFNKSLAYVFMASIVVSILLWSLLMTYQKGLCKWLGYYGLLVFAIGAAALFSNTDMVSVGLFGVFIFVMASWLIVAGVLLIKQKPTN</sequence>
<evidence type="ECO:0000256" key="1">
    <source>
        <dbReference type="SAM" id="Phobius"/>
    </source>
</evidence>
<dbReference type="EMBL" id="SAYW01000001">
    <property type="protein sequence ID" value="RWU10814.1"/>
    <property type="molecule type" value="Genomic_DNA"/>
</dbReference>
<keyword evidence="1" id="KW-0812">Transmembrane</keyword>
<evidence type="ECO:0008006" key="4">
    <source>
        <dbReference type="Google" id="ProtNLM"/>
    </source>
</evidence>
<gene>
    <name evidence="2" type="ORF">DPV69_05650</name>
</gene>
<keyword evidence="3" id="KW-1185">Reference proteome</keyword>
<feature type="transmembrane region" description="Helical" evidence="1">
    <location>
        <begin position="131"/>
        <end position="152"/>
    </location>
</feature>
<comment type="caution">
    <text evidence="2">The sequence shown here is derived from an EMBL/GenBank/DDBJ whole genome shotgun (WGS) entry which is preliminary data.</text>
</comment>
<keyword evidence="1" id="KW-0472">Membrane</keyword>
<proteinExistence type="predicted"/>